<name>A0A0V0R9X5_9BILA</name>
<dbReference type="AlphaFoldDB" id="A0A0V0R9X5"/>
<evidence type="ECO:0000313" key="1">
    <source>
        <dbReference type="EMBL" id="KRX11297.1"/>
    </source>
</evidence>
<dbReference type="EMBL" id="JYDL01002662">
    <property type="protein sequence ID" value="KRX11297.1"/>
    <property type="molecule type" value="Genomic_DNA"/>
</dbReference>
<accession>A0A0V0R9X5</accession>
<evidence type="ECO:0000313" key="2">
    <source>
        <dbReference type="Proteomes" id="UP000054630"/>
    </source>
</evidence>
<gene>
    <name evidence="1" type="ORF">T07_2547</name>
</gene>
<reference evidence="1 2" key="1">
    <citation type="submission" date="2015-01" db="EMBL/GenBank/DDBJ databases">
        <title>Evolution of Trichinella species and genotypes.</title>
        <authorList>
            <person name="Korhonen P.K."/>
            <person name="Edoardo P."/>
            <person name="Giuseppe L.R."/>
            <person name="Gasser R.B."/>
        </authorList>
    </citation>
    <scope>NUCLEOTIDE SEQUENCE [LARGE SCALE GENOMIC DNA]</scope>
    <source>
        <strain evidence="1">ISS37</strain>
    </source>
</reference>
<organism evidence="1 2">
    <name type="scientific">Trichinella nelsoni</name>
    <dbReference type="NCBI Taxonomy" id="6336"/>
    <lineage>
        <taxon>Eukaryota</taxon>
        <taxon>Metazoa</taxon>
        <taxon>Ecdysozoa</taxon>
        <taxon>Nematoda</taxon>
        <taxon>Enoplea</taxon>
        <taxon>Dorylaimia</taxon>
        <taxon>Trichinellida</taxon>
        <taxon>Trichinellidae</taxon>
        <taxon>Trichinella</taxon>
    </lineage>
</organism>
<sequence>MKVSTSEKKYRTRCQIREKVNAKNVHGCLRRII</sequence>
<proteinExistence type="predicted"/>
<keyword evidence="2" id="KW-1185">Reference proteome</keyword>
<protein>
    <submittedName>
        <fullName evidence="1">Uncharacterized protein</fullName>
    </submittedName>
</protein>
<comment type="caution">
    <text evidence="1">The sequence shown here is derived from an EMBL/GenBank/DDBJ whole genome shotgun (WGS) entry which is preliminary data.</text>
</comment>
<dbReference type="Proteomes" id="UP000054630">
    <property type="component" value="Unassembled WGS sequence"/>
</dbReference>